<evidence type="ECO:0000313" key="4">
    <source>
        <dbReference type="Proteomes" id="UP001172457"/>
    </source>
</evidence>
<gene>
    <name evidence="3" type="ORF">OSB04_011908</name>
</gene>
<keyword evidence="4" id="KW-1185">Reference proteome</keyword>
<name>A0AA38TAC4_9ASTR</name>
<feature type="compositionally biased region" description="Low complexity" evidence="1">
    <location>
        <begin position="53"/>
        <end position="65"/>
    </location>
</feature>
<organism evidence="3 4">
    <name type="scientific">Centaurea solstitialis</name>
    <name type="common">yellow star-thistle</name>
    <dbReference type="NCBI Taxonomy" id="347529"/>
    <lineage>
        <taxon>Eukaryota</taxon>
        <taxon>Viridiplantae</taxon>
        <taxon>Streptophyta</taxon>
        <taxon>Embryophyta</taxon>
        <taxon>Tracheophyta</taxon>
        <taxon>Spermatophyta</taxon>
        <taxon>Magnoliopsida</taxon>
        <taxon>eudicotyledons</taxon>
        <taxon>Gunneridae</taxon>
        <taxon>Pentapetalae</taxon>
        <taxon>asterids</taxon>
        <taxon>campanulids</taxon>
        <taxon>Asterales</taxon>
        <taxon>Asteraceae</taxon>
        <taxon>Carduoideae</taxon>
        <taxon>Cardueae</taxon>
        <taxon>Centaureinae</taxon>
        <taxon>Centaurea</taxon>
    </lineage>
</organism>
<dbReference type="Proteomes" id="UP001172457">
    <property type="component" value="Chromosome 3"/>
</dbReference>
<accession>A0AA38TAC4</accession>
<reference evidence="3" key="1">
    <citation type="submission" date="2023-03" db="EMBL/GenBank/DDBJ databases">
        <title>Chromosome-scale reference genome and RAD-based genetic map of yellow starthistle (Centaurea solstitialis) reveal putative structural variation and QTLs associated with invader traits.</title>
        <authorList>
            <person name="Reatini B."/>
            <person name="Cang F.A."/>
            <person name="Jiang Q."/>
            <person name="Mckibben M.T.W."/>
            <person name="Barker M.S."/>
            <person name="Rieseberg L.H."/>
            <person name="Dlugosch K.M."/>
        </authorList>
    </citation>
    <scope>NUCLEOTIDE SEQUENCE</scope>
    <source>
        <strain evidence="3">CAN-66</strain>
        <tissue evidence="3">Leaf</tissue>
    </source>
</reference>
<feature type="chain" id="PRO_5041315660" evidence="2">
    <location>
        <begin position="20"/>
        <end position="313"/>
    </location>
</feature>
<keyword evidence="2" id="KW-0732">Signal</keyword>
<protein>
    <submittedName>
        <fullName evidence="3">Uncharacterized protein</fullName>
    </submittedName>
</protein>
<feature type="region of interest" description="Disordered" evidence="1">
    <location>
        <begin position="53"/>
        <end position="84"/>
    </location>
</feature>
<evidence type="ECO:0000313" key="3">
    <source>
        <dbReference type="EMBL" id="KAJ9557294.1"/>
    </source>
</evidence>
<sequence length="313" mass="35784">MVAVVFLVFAMAGHHRSTASIRRIGGGDVVGDRNRRQRRLMVAALPLPSSSCAAGDGGDASALLSPPERSDGGDTVTEERRRPWISEPVGVPEVEDFCHLGLRPSFVLAHKTTLMSYSVIPFYTPEESLRLINGKWKLTGHNFPVWKMHLDNILRAQGKFYVLEKPVSRPKSNSPDEEFTQYFKYMADESDVMSILIFSISSEFADRLRDKSCHEVMKDIESQLGFYRHTCKLLIMKEILSLKLKKDQSVKDHLMEMRRLFKCLTRLGYKMTQEELVYLMWYSLPKEIGDTASAYMKEPKTDVAALHEKFWLV</sequence>
<evidence type="ECO:0000256" key="1">
    <source>
        <dbReference type="SAM" id="MobiDB-lite"/>
    </source>
</evidence>
<dbReference type="Pfam" id="PF14223">
    <property type="entry name" value="Retrotran_gag_2"/>
    <property type="match status" value="1"/>
</dbReference>
<evidence type="ECO:0000256" key="2">
    <source>
        <dbReference type="SAM" id="SignalP"/>
    </source>
</evidence>
<proteinExistence type="predicted"/>
<dbReference type="AlphaFoldDB" id="A0AA38TAC4"/>
<feature type="compositionally biased region" description="Basic and acidic residues" evidence="1">
    <location>
        <begin position="68"/>
        <end position="84"/>
    </location>
</feature>
<comment type="caution">
    <text evidence="3">The sequence shown here is derived from an EMBL/GenBank/DDBJ whole genome shotgun (WGS) entry which is preliminary data.</text>
</comment>
<dbReference type="EMBL" id="JARYMX010000003">
    <property type="protein sequence ID" value="KAJ9557294.1"/>
    <property type="molecule type" value="Genomic_DNA"/>
</dbReference>
<feature type="signal peptide" evidence="2">
    <location>
        <begin position="1"/>
        <end position="19"/>
    </location>
</feature>